<name>A0A6C0CV69_9ZZZZ</name>
<reference evidence="1" key="1">
    <citation type="journal article" date="2020" name="Nature">
        <title>Giant virus diversity and host interactions through global metagenomics.</title>
        <authorList>
            <person name="Schulz F."/>
            <person name="Roux S."/>
            <person name="Paez-Espino D."/>
            <person name="Jungbluth S."/>
            <person name="Walsh D.A."/>
            <person name="Denef V.J."/>
            <person name="McMahon K.D."/>
            <person name="Konstantinidis K.T."/>
            <person name="Eloe-Fadrosh E.A."/>
            <person name="Kyrpides N.C."/>
            <person name="Woyke T."/>
        </authorList>
    </citation>
    <scope>NUCLEOTIDE SEQUENCE</scope>
    <source>
        <strain evidence="1">GVMAG-M-3300021964-36</strain>
    </source>
</reference>
<protein>
    <submittedName>
        <fullName evidence="1">Uncharacterized protein</fullName>
    </submittedName>
</protein>
<sequence length="61" mass="6812">MKFFLCLNNCPLTTPYGNIVKMGEQIIRGGKTIAIHGGFALMMRAKCKRGTFLVQHLKNIS</sequence>
<proteinExistence type="predicted"/>
<evidence type="ECO:0000313" key="1">
    <source>
        <dbReference type="EMBL" id="QHT07644.1"/>
    </source>
</evidence>
<organism evidence="1">
    <name type="scientific">viral metagenome</name>
    <dbReference type="NCBI Taxonomy" id="1070528"/>
    <lineage>
        <taxon>unclassified sequences</taxon>
        <taxon>metagenomes</taxon>
        <taxon>organismal metagenomes</taxon>
    </lineage>
</organism>
<dbReference type="EMBL" id="MN739484">
    <property type="protein sequence ID" value="QHT07644.1"/>
    <property type="molecule type" value="Genomic_DNA"/>
</dbReference>
<dbReference type="AlphaFoldDB" id="A0A6C0CV69"/>
<accession>A0A6C0CV69</accession>